<dbReference type="InterPro" id="IPR036388">
    <property type="entry name" value="WH-like_DNA-bd_sf"/>
</dbReference>
<feature type="active site" description="Nucleophile; methyl group acceptor from methylphosphotriester" evidence="12">
    <location>
        <position position="42"/>
    </location>
</feature>
<feature type="domain" description="HTH araC/xylS-type" evidence="14">
    <location>
        <begin position="86"/>
        <end position="186"/>
    </location>
</feature>
<evidence type="ECO:0000256" key="4">
    <source>
        <dbReference type="ARBA" id="ARBA00022603"/>
    </source>
</evidence>
<dbReference type="Gene3D" id="1.10.10.10">
    <property type="entry name" value="Winged helix-like DNA-binding domain superfamily/Winged helix DNA-binding domain"/>
    <property type="match status" value="1"/>
</dbReference>
<dbReference type="EC" id="2.1.1.63" evidence="3"/>
<dbReference type="Proteomes" id="UP000198982">
    <property type="component" value="Unassembled WGS sequence"/>
</dbReference>
<dbReference type="AlphaFoldDB" id="A0A1H4VV78"/>
<dbReference type="PANTHER" id="PTHR10815">
    <property type="entry name" value="METHYLATED-DNA--PROTEIN-CYSTEINE METHYLTRANSFERASE"/>
    <property type="match status" value="1"/>
</dbReference>
<gene>
    <name evidence="15" type="ORF">SAMN05216178_5116</name>
</gene>
<dbReference type="PROSITE" id="PS01124">
    <property type="entry name" value="HTH_ARAC_FAMILY_2"/>
    <property type="match status" value="1"/>
</dbReference>
<feature type="binding site" evidence="13">
    <location>
        <position position="46"/>
    </location>
    <ligand>
        <name>Zn(2+)</name>
        <dbReference type="ChEBI" id="CHEBI:29105"/>
    </ligand>
</feature>
<dbReference type="InterPro" id="IPR009057">
    <property type="entry name" value="Homeodomain-like_sf"/>
</dbReference>
<dbReference type="GO" id="GO:0043565">
    <property type="term" value="F:sequence-specific DNA binding"/>
    <property type="evidence" value="ECO:0007669"/>
    <property type="project" value="InterPro"/>
</dbReference>
<dbReference type="InterPro" id="IPR035451">
    <property type="entry name" value="Ada-like_dom_sf"/>
</dbReference>
<comment type="similarity">
    <text evidence="2">Belongs to the MGMT family.</text>
</comment>
<reference evidence="16" key="1">
    <citation type="submission" date="2016-10" db="EMBL/GenBank/DDBJ databases">
        <authorList>
            <person name="Varghese N."/>
            <person name="Submissions S."/>
        </authorList>
    </citation>
    <scope>NUCLEOTIDE SEQUENCE [LARGE SCALE GENOMIC DNA]</scope>
    <source>
        <strain evidence="16">DSM 9751</strain>
    </source>
</reference>
<dbReference type="SMART" id="SM00342">
    <property type="entry name" value="HTH_ARAC"/>
    <property type="match status" value="1"/>
</dbReference>
<dbReference type="GO" id="GO:0006281">
    <property type="term" value="P:DNA repair"/>
    <property type="evidence" value="ECO:0007669"/>
    <property type="project" value="UniProtKB-KW"/>
</dbReference>
<evidence type="ECO:0000313" key="16">
    <source>
        <dbReference type="Proteomes" id="UP000198982"/>
    </source>
</evidence>
<dbReference type="Pfam" id="PF02805">
    <property type="entry name" value="Ada_Zn_binding"/>
    <property type="match status" value="1"/>
</dbReference>
<evidence type="ECO:0000256" key="2">
    <source>
        <dbReference type="ARBA" id="ARBA00008711"/>
    </source>
</evidence>
<dbReference type="InterPro" id="IPR016221">
    <property type="entry name" value="Bifunct_regulatory_prot_Ada"/>
</dbReference>
<proteinExistence type="inferred from homology"/>
<dbReference type="GO" id="GO:0003700">
    <property type="term" value="F:DNA-binding transcription factor activity"/>
    <property type="evidence" value="ECO:0007669"/>
    <property type="project" value="InterPro"/>
</dbReference>
<dbReference type="FunFam" id="1.10.10.10:FF:000214">
    <property type="entry name" value="Methylated-DNA--protein-cysteine methyltransferase"/>
    <property type="match status" value="1"/>
</dbReference>
<keyword evidence="9" id="KW-0804">Transcription</keyword>
<comment type="catalytic activity">
    <reaction evidence="11">
        <text>a 6-O-methyl-2'-deoxyguanosine in DNA + L-cysteinyl-[protein] = S-methyl-L-cysteinyl-[protein] + a 2'-deoxyguanosine in DNA</text>
        <dbReference type="Rhea" id="RHEA:24000"/>
        <dbReference type="Rhea" id="RHEA-COMP:10131"/>
        <dbReference type="Rhea" id="RHEA-COMP:10132"/>
        <dbReference type="Rhea" id="RHEA-COMP:11367"/>
        <dbReference type="Rhea" id="RHEA-COMP:11368"/>
        <dbReference type="ChEBI" id="CHEBI:29950"/>
        <dbReference type="ChEBI" id="CHEBI:82612"/>
        <dbReference type="ChEBI" id="CHEBI:85445"/>
        <dbReference type="ChEBI" id="CHEBI:85448"/>
        <dbReference type="EC" id="2.1.1.63"/>
    </reaction>
</comment>
<dbReference type="InterPro" id="IPR036631">
    <property type="entry name" value="MGMT_N_sf"/>
</dbReference>
<keyword evidence="16" id="KW-1185">Reference proteome</keyword>
<dbReference type="Gene3D" id="3.40.10.10">
    <property type="entry name" value="DNA Methylphosphotriester Repair Domain"/>
    <property type="match status" value="1"/>
</dbReference>
<evidence type="ECO:0000256" key="5">
    <source>
        <dbReference type="ARBA" id="ARBA00022679"/>
    </source>
</evidence>
<keyword evidence="4 15" id="KW-0489">Methyltransferase</keyword>
<dbReference type="SUPFAM" id="SSF53155">
    <property type="entry name" value="Methylated DNA-protein cysteine methyltransferase domain"/>
    <property type="match status" value="1"/>
</dbReference>
<dbReference type="InterPro" id="IPR014048">
    <property type="entry name" value="MethylDNA_cys_MeTrfase_DNA-bd"/>
</dbReference>
<dbReference type="NCBIfam" id="TIGR00589">
    <property type="entry name" value="ogt"/>
    <property type="match status" value="1"/>
</dbReference>
<evidence type="ECO:0000313" key="15">
    <source>
        <dbReference type="EMBL" id="SEC84986.1"/>
    </source>
</evidence>
<evidence type="ECO:0000256" key="10">
    <source>
        <dbReference type="ARBA" id="ARBA00023204"/>
    </source>
</evidence>
<evidence type="ECO:0000256" key="12">
    <source>
        <dbReference type="PIRSR" id="PIRSR000409-1"/>
    </source>
</evidence>
<keyword evidence="5 15" id="KW-0808">Transferase</keyword>
<dbReference type="GO" id="GO:0032259">
    <property type="term" value="P:methylation"/>
    <property type="evidence" value="ECO:0007669"/>
    <property type="project" value="UniProtKB-KW"/>
</dbReference>
<dbReference type="InterPro" id="IPR036217">
    <property type="entry name" value="MethylDNA_cys_MeTrfase_DNAb"/>
</dbReference>
<dbReference type="SUPFAM" id="SSF46689">
    <property type="entry name" value="Homeodomain-like"/>
    <property type="match status" value="1"/>
</dbReference>
<keyword evidence="13" id="KW-0862">Zinc</keyword>
<dbReference type="CDD" id="cd06445">
    <property type="entry name" value="ATase"/>
    <property type="match status" value="1"/>
</dbReference>
<keyword evidence="6" id="KW-0227">DNA damage</keyword>
<dbReference type="Pfam" id="PF12833">
    <property type="entry name" value="HTH_18"/>
    <property type="match status" value="1"/>
</dbReference>
<organism evidence="15 16">
    <name type="scientific">Pseudomonas saponiphila</name>
    <dbReference type="NCBI Taxonomy" id="556534"/>
    <lineage>
        <taxon>Bacteria</taxon>
        <taxon>Pseudomonadati</taxon>
        <taxon>Pseudomonadota</taxon>
        <taxon>Gammaproteobacteria</taxon>
        <taxon>Pseudomonadales</taxon>
        <taxon>Pseudomonadaceae</taxon>
        <taxon>Pseudomonas</taxon>
    </lineage>
</organism>
<protein>
    <recommendedName>
        <fullName evidence="3">methylated-DNA--[protein]-cysteine S-methyltransferase</fullName>
        <ecNumber evidence="3">2.1.1.63</ecNumber>
    </recommendedName>
</protein>
<sequence>MENATLLFQLPDDDTLYQALLDRDPAYEGFAYVGVKSTGVFCRLTCAARKPKRENTVFFSSIKGCVEAGFRACLRCRPLERAGVQEPWVQTLLEQLHSDPERRWYEDDLTRLGLDPSTVRRAFKRYFGVTFLEMARLRRMGQGMQQLAGGESVIDAQISAGFDSDSGFRRAFRRLAGQPPSSLRGRELLKADWLQTPIGVMLAVADAQVLHLLEFFDRPALATELQALQKRSGSSIGFGRFAPIDLIEAELRRYFAGEALSFTTPLAMNASAFTRTVWWALRDIPPGSTCSYAEVASRIGSPSAVRAVARANGANQIAIVIACHRVIGSDGALTGYGGGLWRKRWLLEHERRLRPLSGESASGL</sequence>
<feature type="binding site" evidence="13">
    <location>
        <position position="73"/>
    </location>
    <ligand>
        <name>Zn(2+)</name>
        <dbReference type="ChEBI" id="CHEBI:29105"/>
    </ligand>
</feature>
<evidence type="ECO:0000256" key="1">
    <source>
        <dbReference type="ARBA" id="ARBA00001286"/>
    </source>
</evidence>
<evidence type="ECO:0000256" key="8">
    <source>
        <dbReference type="ARBA" id="ARBA00023159"/>
    </source>
</evidence>
<dbReference type="InterPro" id="IPR004026">
    <property type="entry name" value="Ada_DNA_repair_Zn-bd"/>
</dbReference>
<feature type="binding site" evidence="13">
    <location>
        <position position="42"/>
    </location>
    <ligand>
        <name>Zn(2+)</name>
        <dbReference type="ChEBI" id="CHEBI:29105"/>
    </ligand>
</feature>
<evidence type="ECO:0000256" key="3">
    <source>
        <dbReference type="ARBA" id="ARBA00011918"/>
    </source>
</evidence>
<evidence type="ECO:0000256" key="9">
    <source>
        <dbReference type="ARBA" id="ARBA00023163"/>
    </source>
</evidence>
<dbReference type="PANTHER" id="PTHR10815:SF5">
    <property type="entry name" value="METHYLATED-DNA--PROTEIN-CYSTEINE METHYLTRANSFERASE"/>
    <property type="match status" value="1"/>
</dbReference>
<keyword evidence="8" id="KW-0010">Activator</keyword>
<evidence type="ECO:0000256" key="7">
    <source>
        <dbReference type="ARBA" id="ARBA00023015"/>
    </source>
</evidence>
<accession>A0A1H4VV78</accession>
<dbReference type="SUPFAM" id="SSF57884">
    <property type="entry name" value="Ada DNA repair protein, N-terminal domain (N-Ada 10)"/>
    <property type="match status" value="1"/>
</dbReference>
<evidence type="ECO:0000256" key="13">
    <source>
        <dbReference type="PIRSR" id="PIRSR000409-3"/>
    </source>
</evidence>
<evidence type="ECO:0000256" key="11">
    <source>
        <dbReference type="ARBA" id="ARBA00049348"/>
    </source>
</evidence>
<comment type="cofactor">
    <cofactor evidence="13">
        <name>Zn(2+)</name>
        <dbReference type="ChEBI" id="CHEBI:29105"/>
    </cofactor>
    <text evidence="13">Binds 1 zinc ion per subunit.</text>
</comment>
<keyword evidence="13" id="KW-0479">Metal-binding</keyword>
<dbReference type="InterPro" id="IPR018060">
    <property type="entry name" value="HTH_AraC"/>
</dbReference>
<name>A0A1H4VV78_9PSED</name>
<keyword evidence="10" id="KW-0234">DNA repair</keyword>
<dbReference type="PIRSF" id="PIRSF000409">
    <property type="entry name" value="Ada"/>
    <property type="match status" value="1"/>
</dbReference>
<dbReference type="RefSeq" id="WP_092318777.1">
    <property type="nucleotide sequence ID" value="NZ_FNTJ01000002.1"/>
</dbReference>
<evidence type="ECO:0000256" key="6">
    <source>
        <dbReference type="ARBA" id="ARBA00022763"/>
    </source>
</evidence>
<feature type="active site" description="Nucleophile; methyl group acceptor from either O6-methylguanine or O4-methylthymine" evidence="12">
    <location>
        <position position="323"/>
    </location>
</feature>
<dbReference type="Gene3D" id="3.30.160.70">
    <property type="entry name" value="Methylated DNA-protein cysteine methyltransferase domain"/>
    <property type="match status" value="1"/>
</dbReference>
<dbReference type="Pfam" id="PF01035">
    <property type="entry name" value="DNA_binding_1"/>
    <property type="match status" value="1"/>
</dbReference>
<feature type="binding site" evidence="13">
    <location>
        <position position="76"/>
    </location>
    <ligand>
        <name>Zn(2+)</name>
        <dbReference type="ChEBI" id="CHEBI:29105"/>
    </ligand>
</feature>
<keyword evidence="7" id="KW-0805">Transcription regulation</keyword>
<comment type="catalytic activity">
    <reaction evidence="1">
        <text>a 4-O-methyl-thymidine in DNA + L-cysteinyl-[protein] = a thymidine in DNA + S-methyl-L-cysteinyl-[protein]</text>
        <dbReference type="Rhea" id="RHEA:53428"/>
        <dbReference type="Rhea" id="RHEA-COMP:10131"/>
        <dbReference type="Rhea" id="RHEA-COMP:10132"/>
        <dbReference type="Rhea" id="RHEA-COMP:13555"/>
        <dbReference type="Rhea" id="RHEA-COMP:13556"/>
        <dbReference type="ChEBI" id="CHEBI:29950"/>
        <dbReference type="ChEBI" id="CHEBI:82612"/>
        <dbReference type="ChEBI" id="CHEBI:137386"/>
        <dbReference type="ChEBI" id="CHEBI:137387"/>
        <dbReference type="EC" id="2.1.1.63"/>
    </reaction>
</comment>
<dbReference type="Gene3D" id="1.10.10.60">
    <property type="entry name" value="Homeodomain-like"/>
    <property type="match status" value="1"/>
</dbReference>
<evidence type="ECO:0000259" key="14">
    <source>
        <dbReference type="PROSITE" id="PS01124"/>
    </source>
</evidence>
<dbReference type="SUPFAM" id="SSF46767">
    <property type="entry name" value="Methylated DNA-protein cysteine methyltransferase, C-terminal domain"/>
    <property type="match status" value="1"/>
</dbReference>
<dbReference type="GO" id="GO:0008270">
    <property type="term" value="F:zinc ion binding"/>
    <property type="evidence" value="ECO:0007669"/>
    <property type="project" value="InterPro"/>
</dbReference>
<dbReference type="EMBL" id="FNTJ01000002">
    <property type="protein sequence ID" value="SEC84986.1"/>
    <property type="molecule type" value="Genomic_DNA"/>
</dbReference>
<dbReference type="GO" id="GO:0003908">
    <property type="term" value="F:methylated-DNA-[protein]-cysteine S-methyltransferase activity"/>
    <property type="evidence" value="ECO:0007669"/>
    <property type="project" value="UniProtKB-EC"/>
</dbReference>